<dbReference type="EMBL" id="BQNB010009274">
    <property type="protein sequence ID" value="GJS61215.1"/>
    <property type="molecule type" value="Genomic_DNA"/>
</dbReference>
<evidence type="ECO:0000313" key="1">
    <source>
        <dbReference type="EMBL" id="GJS61215.1"/>
    </source>
</evidence>
<dbReference type="Proteomes" id="UP001151760">
    <property type="component" value="Unassembled WGS sequence"/>
</dbReference>
<reference evidence="1" key="2">
    <citation type="submission" date="2022-01" db="EMBL/GenBank/DDBJ databases">
        <authorList>
            <person name="Yamashiro T."/>
            <person name="Shiraishi A."/>
            <person name="Satake H."/>
            <person name="Nakayama K."/>
        </authorList>
    </citation>
    <scope>NUCLEOTIDE SEQUENCE</scope>
</reference>
<gene>
    <name evidence="1" type="ORF">Tco_0655999</name>
</gene>
<accession>A0ABQ4X7J8</accession>
<proteinExistence type="predicted"/>
<sequence>MYAHEHVQKVLKIVDMFSIPNVSHDAIMLRVFPITLMGEAKRWKDKLHAMMIVTSYILEKNLTFRGGGYDNCEGMHQTKECPLSDEGGTIKEVKYGEFGKPFPSNDGNEARYRVGVLGYYIRVENRPPFGEKKPSLEETY</sequence>
<name>A0ABQ4X7J8_9ASTR</name>
<evidence type="ECO:0000313" key="2">
    <source>
        <dbReference type="Proteomes" id="UP001151760"/>
    </source>
</evidence>
<reference evidence="1" key="1">
    <citation type="journal article" date="2022" name="Int. J. Mol. Sci.">
        <title>Draft Genome of Tanacetum Coccineum: Genomic Comparison of Closely Related Tanacetum-Family Plants.</title>
        <authorList>
            <person name="Yamashiro T."/>
            <person name="Shiraishi A."/>
            <person name="Nakayama K."/>
            <person name="Satake H."/>
        </authorList>
    </citation>
    <scope>NUCLEOTIDE SEQUENCE</scope>
</reference>
<protein>
    <submittedName>
        <fullName evidence="1">Uncharacterized protein</fullName>
    </submittedName>
</protein>
<comment type="caution">
    <text evidence="1">The sequence shown here is derived from an EMBL/GenBank/DDBJ whole genome shotgun (WGS) entry which is preliminary data.</text>
</comment>
<organism evidence="1 2">
    <name type="scientific">Tanacetum coccineum</name>
    <dbReference type="NCBI Taxonomy" id="301880"/>
    <lineage>
        <taxon>Eukaryota</taxon>
        <taxon>Viridiplantae</taxon>
        <taxon>Streptophyta</taxon>
        <taxon>Embryophyta</taxon>
        <taxon>Tracheophyta</taxon>
        <taxon>Spermatophyta</taxon>
        <taxon>Magnoliopsida</taxon>
        <taxon>eudicotyledons</taxon>
        <taxon>Gunneridae</taxon>
        <taxon>Pentapetalae</taxon>
        <taxon>asterids</taxon>
        <taxon>campanulids</taxon>
        <taxon>Asterales</taxon>
        <taxon>Asteraceae</taxon>
        <taxon>Asteroideae</taxon>
        <taxon>Anthemideae</taxon>
        <taxon>Anthemidinae</taxon>
        <taxon>Tanacetum</taxon>
    </lineage>
</organism>
<keyword evidence="2" id="KW-1185">Reference proteome</keyword>